<proteinExistence type="predicted"/>
<evidence type="ECO:0000313" key="3">
    <source>
        <dbReference type="Proteomes" id="UP000624404"/>
    </source>
</evidence>
<evidence type="ECO:0000313" key="2">
    <source>
        <dbReference type="EMBL" id="CAD6455009.1"/>
    </source>
</evidence>
<keyword evidence="3" id="KW-1185">Reference proteome</keyword>
<protein>
    <submittedName>
        <fullName evidence="2">B5821794-a48d-49ae-843c-4e1c1f304287-CDS</fullName>
    </submittedName>
</protein>
<dbReference type="AlphaFoldDB" id="A0A8H2W6A3"/>
<accession>A0A8H2W6A3</accession>
<gene>
    <name evidence="2" type="ORF">SCLTRI_LOCUS10164</name>
</gene>
<organism evidence="2 3">
    <name type="scientific">Sclerotinia trifoliorum</name>
    <dbReference type="NCBI Taxonomy" id="28548"/>
    <lineage>
        <taxon>Eukaryota</taxon>
        <taxon>Fungi</taxon>
        <taxon>Dikarya</taxon>
        <taxon>Ascomycota</taxon>
        <taxon>Pezizomycotina</taxon>
        <taxon>Leotiomycetes</taxon>
        <taxon>Helotiales</taxon>
        <taxon>Sclerotiniaceae</taxon>
        <taxon>Sclerotinia</taxon>
    </lineage>
</organism>
<feature type="region of interest" description="Disordered" evidence="1">
    <location>
        <begin position="66"/>
        <end position="86"/>
    </location>
</feature>
<sequence>MGLTNIWYCLSCKTSQYRSISAVRPCKYCNFMMSIWHEPGCIPAVPVYIGATTSITKDVASRSVEQTVDDEKGNDKSAMGWWGSRG</sequence>
<comment type="caution">
    <text evidence="2">The sequence shown here is derived from an EMBL/GenBank/DDBJ whole genome shotgun (WGS) entry which is preliminary data.</text>
</comment>
<name>A0A8H2W6A3_9HELO</name>
<evidence type="ECO:0000256" key="1">
    <source>
        <dbReference type="SAM" id="MobiDB-lite"/>
    </source>
</evidence>
<dbReference type="Proteomes" id="UP000624404">
    <property type="component" value="Unassembled WGS sequence"/>
</dbReference>
<reference evidence="2" key="1">
    <citation type="submission" date="2020-10" db="EMBL/GenBank/DDBJ databases">
        <authorList>
            <person name="Kusch S."/>
        </authorList>
    </citation>
    <scope>NUCLEOTIDE SEQUENCE</scope>
    <source>
        <strain evidence="2">SwB9</strain>
    </source>
</reference>
<dbReference type="EMBL" id="CAJHIA010000037">
    <property type="protein sequence ID" value="CAD6455009.1"/>
    <property type="molecule type" value="Genomic_DNA"/>
</dbReference>
<dbReference type="OrthoDB" id="3557255at2759"/>